<dbReference type="STRING" id="1908205.BKG60_26685"/>
<accession>A0A1Q9W4J1</accession>
<gene>
    <name evidence="1" type="ORF">BKG61_07650</name>
</gene>
<proteinExistence type="predicted"/>
<reference evidence="1 2" key="1">
    <citation type="submission" date="2016-10" db="EMBL/GenBank/DDBJ databases">
        <title>Evaluation of Human, Animal and Environmental Mycobacterium chelonae Isolates by Core Genome Phylogenomic Analysis, Targeted Gene Comparison, and Anti-microbial Susceptibility Patterns: A Tale of Mistaken Identities.</title>
        <authorList>
            <person name="Fogelson S.B."/>
            <person name="Camus A.C."/>
            <person name="Lorenz W."/>
            <person name="Vasireddy R."/>
            <person name="Vasireddy S."/>
            <person name="Smith T."/>
            <person name="Brown-Elliott B.A."/>
            <person name="Wallace R.J.Jr."/>
            <person name="Hasan N.A."/>
            <person name="Reischl U."/>
            <person name="Sanchez S."/>
        </authorList>
    </citation>
    <scope>NUCLEOTIDE SEQUENCE [LARGE SCALE GENOMIC DNA]</scope>
    <source>
        <strain evidence="1 2">24999</strain>
    </source>
</reference>
<dbReference type="Proteomes" id="UP000179636">
    <property type="component" value="Unassembled WGS sequence"/>
</dbReference>
<protein>
    <recommendedName>
        <fullName evidence="3">Lipoprotein LpqN</fullName>
    </recommendedName>
</protein>
<evidence type="ECO:0000313" key="2">
    <source>
        <dbReference type="Proteomes" id="UP000179636"/>
    </source>
</evidence>
<name>A0A1Q9W4J1_9MYCO</name>
<sequence>MPGSPTLTVEIPAGFTEVTSHGEGAKLAGPAGMTVEITLSPTNKDAKDAFAQYSDDRVAKYPINSVSVIPGDLCGYSGQELIGILAEQPGKGTEYADRIVHLWTGSGDYLAVVRLEAPSGTAGFDEARPAVLADFGITMPG</sequence>
<comment type="caution">
    <text evidence="1">The sequence shown here is derived from an EMBL/GenBank/DDBJ whole genome shotgun (WGS) entry which is preliminary data.</text>
</comment>
<evidence type="ECO:0008006" key="3">
    <source>
        <dbReference type="Google" id="ProtNLM"/>
    </source>
</evidence>
<dbReference type="EMBL" id="MLHV01000005">
    <property type="protein sequence ID" value="OHU05848.1"/>
    <property type="molecule type" value="Genomic_DNA"/>
</dbReference>
<accession>A0A1S1KHZ4</accession>
<evidence type="ECO:0000313" key="1">
    <source>
        <dbReference type="EMBL" id="OHU05848.1"/>
    </source>
</evidence>
<organism evidence="1 2">
    <name type="scientific">Mycobacterium syngnathidarum</name>
    <dbReference type="NCBI Taxonomy" id="1908205"/>
    <lineage>
        <taxon>Bacteria</taxon>
        <taxon>Bacillati</taxon>
        <taxon>Actinomycetota</taxon>
        <taxon>Actinomycetes</taxon>
        <taxon>Mycobacteriales</taxon>
        <taxon>Mycobacteriaceae</taxon>
        <taxon>Mycobacterium</taxon>
    </lineage>
</organism>
<keyword evidence="2" id="KW-1185">Reference proteome</keyword>
<dbReference type="AlphaFoldDB" id="A0A1Q9W4J1"/>
<dbReference type="OrthoDB" id="4625123at2"/>